<keyword evidence="6" id="KW-1185">Reference proteome</keyword>
<evidence type="ECO:0000256" key="2">
    <source>
        <dbReference type="ARBA" id="ARBA00023125"/>
    </source>
</evidence>
<dbReference type="Gene3D" id="1.10.10.10">
    <property type="entry name" value="Winged helix-like DNA-binding domain superfamily/Winged helix DNA-binding domain"/>
    <property type="match status" value="1"/>
</dbReference>
<gene>
    <name evidence="5" type="ORF">J2Z69_002236</name>
</gene>
<accession>A0ABS4JHM2</accession>
<dbReference type="PROSITE" id="PS50995">
    <property type="entry name" value="HTH_MARR_2"/>
    <property type="match status" value="1"/>
</dbReference>
<name>A0ABS4JHM2_9BACL</name>
<dbReference type="PANTHER" id="PTHR42756:SF1">
    <property type="entry name" value="TRANSCRIPTIONAL REPRESSOR OF EMRAB OPERON"/>
    <property type="match status" value="1"/>
</dbReference>
<dbReference type="InterPro" id="IPR036390">
    <property type="entry name" value="WH_DNA-bd_sf"/>
</dbReference>
<keyword evidence="1" id="KW-0805">Transcription regulation</keyword>
<evidence type="ECO:0000256" key="3">
    <source>
        <dbReference type="ARBA" id="ARBA00023163"/>
    </source>
</evidence>
<organism evidence="5 6">
    <name type="scientific">Paenibacillus shirakamiensis</name>
    <dbReference type="NCBI Taxonomy" id="1265935"/>
    <lineage>
        <taxon>Bacteria</taxon>
        <taxon>Bacillati</taxon>
        <taxon>Bacillota</taxon>
        <taxon>Bacilli</taxon>
        <taxon>Bacillales</taxon>
        <taxon>Paenibacillaceae</taxon>
        <taxon>Paenibacillus</taxon>
    </lineage>
</organism>
<evidence type="ECO:0000256" key="1">
    <source>
        <dbReference type="ARBA" id="ARBA00023015"/>
    </source>
</evidence>
<dbReference type="SMART" id="SM00347">
    <property type="entry name" value="HTH_MARR"/>
    <property type="match status" value="1"/>
</dbReference>
<evidence type="ECO:0000313" key="6">
    <source>
        <dbReference type="Proteomes" id="UP001519288"/>
    </source>
</evidence>
<proteinExistence type="predicted"/>
<reference evidence="5 6" key="1">
    <citation type="submission" date="2021-03" db="EMBL/GenBank/DDBJ databases">
        <title>Genomic Encyclopedia of Type Strains, Phase IV (KMG-IV): sequencing the most valuable type-strain genomes for metagenomic binning, comparative biology and taxonomic classification.</title>
        <authorList>
            <person name="Goeker M."/>
        </authorList>
    </citation>
    <scope>NUCLEOTIDE SEQUENCE [LARGE SCALE GENOMIC DNA]</scope>
    <source>
        <strain evidence="5 6">DSM 26806</strain>
    </source>
</reference>
<keyword evidence="3" id="KW-0804">Transcription</keyword>
<protein>
    <submittedName>
        <fullName evidence="5">DNA-binding MarR family transcriptional regulator</fullName>
    </submittedName>
</protein>
<feature type="domain" description="HTH marR-type" evidence="4">
    <location>
        <begin position="1"/>
        <end position="141"/>
    </location>
</feature>
<dbReference type="InterPro" id="IPR036388">
    <property type="entry name" value="WH-like_DNA-bd_sf"/>
</dbReference>
<sequence>MSQEQSKVIIERYINASFQVTKKLNSEILDAFGADITLEQFQIMYSIRAKGTATSTELADEFCVGKSSITAMITRLVDRGLIERTRDLQDRRIVYLSLTDEGTIVFHNAYNQVQSVVSSYLVHFSQEEIDAFIVTFEKLARIVGDGGQEK</sequence>
<dbReference type="SUPFAM" id="SSF46785">
    <property type="entry name" value="Winged helix' DNA-binding domain"/>
    <property type="match status" value="1"/>
</dbReference>
<dbReference type="InterPro" id="IPR000835">
    <property type="entry name" value="HTH_MarR-typ"/>
</dbReference>
<dbReference type="PANTHER" id="PTHR42756">
    <property type="entry name" value="TRANSCRIPTIONAL REGULATOR, MARR"/>
    <property type="match status" value="1"/>
</dbReference>
<comment type="caution">
    <text evidence="5">The sequence shown here is derived from an EMBL/GenBank/DDBJ whole genome shotgun (WGS) entry which is preliminary data.</text>
</comment>
<evidence type="ECO:0000313" key="5">
    <source>
        <dbReference type="EMBL" id="MBP2001193.1"/>
    </source>
</evidence>
<dbReference type="GO" id="GO:0003677">
    <property type="term" value="F:DNA binding"/>
    <property type="evidence" value="ECO:0007669"/>
    <property type="project" value="UniProtKB-KW"/>
</dbReference>
<keyword evidence="2 5" id="KW-0238">DNA-binding</keyword>
<dbReference type="RefSeq" id="WP_209862097.1">
    <property type="nucleotide sequence ID" value="NZ_JAGGLD010000003.1"/>
</dbReference>
<dbReference type="EMBL" id="JAGGLD010000003">
    <property type="protein sequence ID" value="MBP2001193.1"/>
    <property type="molecule type" value="Genomic_DNA"/>
</dbReference>
<dbReference type="PRINTS" id="PR00598">
    <property type="entry name" value="HTHMARR"/>
</dbReference>
<dbReference type="Proteomes" id="UP001519288">
    <property type="component" value="Unassembled WGS sequence"/>
</dbReference>
<dbReference type="Pfam" id="PF01047">
    <property type="entry name" value="MarR"/>
    <property type="match status" value="1"/>
</dbReference>
<evidence type="ECO:0000259" key="4">
    <source>
        <dbReference type="PROSITE" id="PS50995"/>
    </source>
</evidence>